<organism evidence="1">
    <name type="scientific">Cacopsylla melanoneura</name>
    <dbReference type="NCBI Taxonomy" id="428564"/>
    <lineage>
        <taxon>Eukaryota</taxon>
        <taxon>Metazoa</taxon>
        <taxon>Ecdysozoa</taxon>
        <taxon>Arthropoda</taxon>
        <taxon>Hexapoda</taxon>
        <taxon>Insecta</taxon>
        <taxon>Pterygota</taxon>
        <taxon>Neoptera</taxon>
        <taxon>Paraneoptera</taxon>
        <taxon>Hemiptera</taxon>
        <taxon>Sternorrhyncha</taxon>
        <taxon>Psylloidea</taxon>
        <taxon>Psyllidae</taxon>
        <taxon>Psyllinae</taxon>
        <taxon>Cacopsylla</taxon>
    </lineage>
</organism>
<evidence type="ECO:0000313" key="1">
    <source>
        <dbReference type="EMBL" id="CAG6637215.1"/>
    </source>
</evidence>
<dbReference type="AlphaFoldDB" id="A0A8D8QTI9"/>
<reference evidence="1" key="1">
    <citation type="submission" date="2021-05" db="EMBL/GenBank/DDBJ databases">
        <authorList>
            <person name="Alioto T."/>
            <person name="Alioto T."/>
            <person name="Gomez Garrido J."/>
        </authorList>
    </citation>
    <scope>NUCLEOTIDE SEQUENCE</scope>
</reference>
<dbReference type="EMBL" id="HBUF01097347">
    <property type="protein sequence ID" value="CAG6637215.1"/>
    <property type="molecule type" value="Transcribed_RNA"/>
</dbReference>
<dbReference type="PANTHER" id="PTHR13627">
    <property type="entry name" value="FUKUTIN RELATED PROTEIN"/>
    <property type="match status" value="1"/>
</dbReference>
<accession>A0A8D8QTI9</accession>
<name>A0A8D8QTI9_9HEMI</name>
<dbReference type="EMBL" id="HBUF01097351">
    <property type="protein sequence ID" value="CAG6637232.1"/>
    <property type="molecule type" value="Transcribed_RNA"/>
</dbReference>
<dbReference type="EMBL" id="HBUF01097349">
    <property type="protein sequence ID" value="CAG6637223.1"/>
    <property type="molecule type" value="Transcribed_RNA"/>
</dbReference>
<dbReference type="EMBL" id="HBUF01097348">
    <property type="protein sequence ID" value="CAG6637219.1"/>
    <property type="molecule type" value="Transcribed_RNA"/>
</dbReference>
<proteinExistence type="predicted"/>
<dbReference type="PANTHER" id="PTHR13627:SF32">
    <property type="entry name" value="AGAP006029-PA"/>
    <property type="match status" value="1"/>
</dbReference>
<protein>
    <submittedName>
        <fullName evidence="1">Uncharacterized protein</fullName>
    </submittedName>
</protein>
<dbReference type="InterPro" id="IPR052613">
    <property type="entry name" value="LicD_transferase"/>
</dbReference>
<dbReference type="EMBL" id="HBUF01097350">
    <property type="protein sequence ID" value="CAG6637227.1"/>
    <property type="molecule type" value="Transcribed_RNA"/>
</dbReference>
<dbReference type="EMBL" id="HBUF01097346">
    <property type="protein sequence ID" value="CAG6637211.1"/>
    <property type="molecule type" value="Transcribed_RNA"/>
</dbReference>
<sequence>MFTWKSFRRRRCCSRWRQSNSMYIALLLILFYTWYCVRSAHEKSPPCTTELTEETYASDMHRFAYKVHGVLDKAHIRHFLCYNALWGQIRYRRIIPWQRELEICVVCNRQNLEGLEETFQNADIDIVYRARRAEYAVTADYLKGYVKLIVFQHDPVSQTYFRPGWMYRITPGETFPSYLLNGSLPLKPFGPGVMPVPLYDIEIQKYHFPDS</sequence>